<feature type="coiled-coil region" evidence="3">
    <location>
        <begin position="725"/>
        <end position="849"/>
    </location>
</feature>
<feature type="region of interest" description="Disordered" evidence="4">
    <location>
        <begin position="859"/>
        <end position="886"/>
    </location>
</feature>
<feature type="compositionally biased region" description="Polar residues" evidence="4">
    <location>
        <begin position="871"/>
        <end position="880"/>
    </location>
</feature>
<protein>
    <submittedName>
        <fullName evidence="5">Uncharacterized protein TCIL3000_10_12270</fullName>
    </submittedName>
</protein>
<keyword evidence="3" id="KW-0175">Coiled coil</keyword>
<organism evidence="5">
    <name type="scientific">Trypanosoma congolense (strain IL3000)</name>
    <dbReference type="NCBI Taxonomy" id="1068625"/>
    <lineage>
        <taxon>Eukaryota</taxon>
        <taxon>Discoba</taxon>
        <taxon>Euglenozoa</taxon>
        <taxon>Kinetoplastea</taxon>
        <taxon>Metakinetoplastina</taxon>
        <taxon>Trypanosomatida</taxon>
        <taxon>Trypanosomatidae</taxon>
        <taxon>Trypanosoma</taxon>
        <taxon>Nannomonas</taxon>
    </lineage>
</organism>
<name>G0UYH8_TRYCI</name>
<dbReference type="PANTHER" id="PTHR46652:SF3">
    <property type="entry name" value="LEUCINE-RICH REPEAT-CONTAINING PROTEIN 9"/>
    <property type="match status" value="1"/>
</dbReference>
<dbReference type="PANTHER" id="PTHR46652">
    <property type="entry name" value="LEUCINE-RICH REPEAT AND IQ DOMAIN-CONTAINING PROTEIN 1-RELATED"/>
    <property type="match status" value="1"/>
</dbReference>
<proteinExistence type="predicted"/>
<evidence type="ECO:0000256" key="4">
    <source>
        <dbReference type="SAM" id="MobiDB-lite"/>
    </source>
</evidence>
<dbReference type="Gene3D" id="3.80.10.10">
    <property type="entry name" value="Ribonuclease Inhibitor"/>
    <property type="match status" value="2"/>
</dbReference>
<dbReference type="InterPro" id="IPR032675">
    <property type="entry name" value="LRR_dom_sf"/>
</dbReference>
<gene>
    <name evidence="5" type="ORF">TCIL3000_10_12270</name>
</gene>
<feature type="region of interest" description="Disordered" evidence="4">
    <location>
        <begin position="564"/>
        <end position="601"/>
    </location>
</feature>
<evidence type="ECO:0000256" key="3">
    <source>
        <dbReference type="SAM" id="Coils"/>
    </source>
</evidence>
<dbReference type="InterPro" id="IPR001611">
    <property type="entry name" value="Leu-rich_rpt"/>
</dbReference>
<dbReference type="InterPro" id="IPR050836">
    <property type="entry name" value="SDS22/Internalin_LRR"/>
</dbReference>
<dbReference type="Pfam" id="PF13516">
    <property type="entry name" value="LRR_6"/>
    <property type="match status" value="1"/>
</dbReference>
<dbReference type="EMBL" id="HE575323">
    <property type="protein sequence ID" value="CCC94445.1"/>
    <property type="molecule type" value="Genomic_DNA"/>
</dbReference>
<keyword evidence="1" id="KW-0433">Leucine-rich repeat</keyword>
<dbReference type="SUPFAM" id="SSF52047">
    <property type="entry name" value="RNI-like"/>
    <property type="match status" value="1"/>
</dbReference>
<feature type="compositionally biased region" description="Polar residues" evidence="4">
    <location>
        <begin position="486"/>
        <end position="497"/>
    </location>
</feature>
<dbReference type="VEuPathDB" id="TriTrypDB:TcIL3000_10_12270"/>
<feature type="region of interest" description="Disordered" evidence="4">
    <location>
        <begin position="479"/>
        <end position="501"/>
    </location>
</feature>
<dbReference type="AlphaFoldDB" id="G0UYH8"/>
<accession>G0UYH8</accession>
<evidence type="ECO:0000313" key="5">
    <source>
        <dbReference type="EMBL" id="CCC94445.1"/>
    </source>
</evidence>
<evidence type="ECO:0000256" key="2">
    <source>
        <dbReference type="ARBA" id="ARBA00022737"/>
    </source>
</evidence>
<evidence type="ECO:0000256" key="1">
    <source>
        <dbReference type="ARBA" id="ARBA00022614"/>
    </source>
</evidence>
<sequence>MIHIRICRGVMSVDVSYKNITELRFDAVNSLPEEAEAAAEITKLSASHNSIHRIDGLGALFSRLTCLDLSHNRLGCGGTENASGICTTPWLSALPRSLHVLNLSHNHLRGFSLGDDISHGGGATNSPGCEAALGRMRLACPLAVSLFFNRRRFPHLRELDLSSNELHHNLEDGDFVEAAWREVLEVPAASACSMKEGQTRALESTCAIAVFRVDDNEGLLCLNGMLCGMEYLVSLHATGCGIADLKGVSSAVISCPKLRVIDLRNTPIVATLLSAPQEVVAALAEVLLFPVLLASRVGIVGEKFLHGDKEGRHGALRRLMKKIAQHHLHEMEAFIEEQHSSMHGNHSAVKGGLRMLLYVSLMHQLLPQITVVDCGIEVAKSLRALGEAARHVVKNVIVGEYGPSHGTGDVLENCVSPPKTSSPVRVVDGGMLTSVTPTTRERFSTLSPITQSNGDFLRQRTGCPRQCSPLCSPKEVEGASDGVFSSKRSPLSPTNSPLVKERNSLAPLPRSSCAVGAKPKNDSRPLLSTMGMAPSPFLSDAPSSSKPTLMAKYGTAVGYGRNGTEGVMDKEESSDMVGNKGTRDRLMSPTGADNKEQGRSMGVKDALHIKKRQSARCSGYSHVSHYPNECHLTCVVGPPAADSREVGNGRNCGLNTLDNRQRKGLAPSAPEVESTVHSTIVSESHLTMSDRSGKSIDLYGGHSGGSGCYEYGNNDSTTSSTCDLTNESTSRIKELLQQARSLEQALVSSQSRQRSLKDTIEQLKSQLHQDRQLITDQRQEAVKLRMERDNLVNAMKNVRRRLKKRQKDVVYGATALKRREALEQQRAMLHEFEKERKKLQEQERVLRKTASLCGLFSHGKGVDGLPREASQGPNGKSEPQQHLRKARADVLRENAVRQRMEATKKVEPLSYTPRRYRRSDYEVVNECGDALVNRTVEGDPPGEAEGKDEGLNSCTNNLKCNVSSSGNVNSVNHRMHTAAAVGNDTSPEQWKGNETLVSLYEQGFDPYFIEDNVDFEGEGGDVVEFSDEKVQEMSLHLLFDAAVDVQRRRLLMKQLVQNRLLNRGEADGEEESIKVSLIDHDIAGVVVGTPPRHEYGLSCAGRNLSTKEDKAPTGHNAAVGVLHATSRDTINFSGESEDDLHTGGCSAVQVVVPKEGFDGICEAALGSVLLSDGNSGEEALLYHNFSHVAPEEELKDIASSESSDGAAQLAVKCLSGDARNIYAEILRQKQ</sequence>
<keyword evidence="2" id="KW-0677">Repeat</keyword>
<reference evidence="5" key="1">
    <citation type="journal article" date="2012" name="Proc. Natl. Acad. Sci. U.S.A.">
        <title>Antigenic diversity is generated by distinct evolutionary mechanisms in African trypanosome species.</title>
        <authorList>
            <person name="Jackson A.P."/>
            <person name="Berry A."/>
            <person name="Aslett M."/>
            <person name="Allison H.C."/>
            <person name="Burton P."/>
            <person name="Vavrova-Anderson J."/>
            <person name="Brown R."/>
            <person name="Browne H."/>
            <person name="Corton N."/>
            <person name="Hauser H."/>
            <person name="Gamble J."/>
            <person name="Gilderthorp R."/>
            <person name="Marcello L."/>
            <person name="McQuillan J."/>
            <person name="Otto T.D."/>
            <person name="Quail M.A."/>
            <person name="Sanders M.J."/>
            <person name="van Tonder A."/>
            <person name="Ginger M.L."/>
            <person name="Field M.C."/>
            <person name="Barry J.D."/>
            <person name="Hertz-Fowler C."/>
            <person name="Berriman M."/>
        </authorList>
    </citation>
    <scope>NUCLEOTIDE SEQUENCE</scope>
    <source>
        <strain evidence="5">IL3000</strain>
    </source>
</reference>